<dbReference type="SUPFAM" id="SSF158791">
    <property type="entry name" value="MgtE N-terminal domain-like"/>
    <property type="match status" value="1"/>
</dbReference>
<protein>
    <recommendedName>
        <fullName evidence="2">Magnesium transporter MgtE intracellular domain-containing protein</fullName>
    </recommendedName>
</protein>
<dbReference type="Proteomes" id="UP001470230">
    <property type="component" value="Unassembled WGS sequence"/>
</dbReference>
<dbReference type="Pfam" id="PF03448">
    <property type="entry name" value="MgtE_N"/>
    <property type="match status" value="1"/>
</dbReference>
<organism evidence="3 4">
    <name type="scientific">Tritrichomonas musculus</name>
    <dbReference type="NCBI Taxonomy" id="1915356"/>
    <lineage>
        <taxon>Eukaryota</taxon>
        <taxon>Metamonada</taxon>
        <taxon>Parabasalia</taxon>
        <taxon>Tritrichomonadida</taxon>
        <taxon>Tritrichomonadidae</taxon>
        <taxon>Tritrichomonas</taxon>
    </lineage>
</organism>
<evidence type="ECO:0000259" key="2">
    <source>
        <dbReference type="Pfam" id="PF03448"/>
    </source>
</evidence>
<accession>A0ABR2H201</accession>
<feature type="coiled-coil region" evidence="1">
    <location>
        <begin position="292"/>
        <end position="355"/>
    </location>
</feature>
<evidence type="ECO:0000313" key="3">
    <source>
        <dbReference type="EMBL" id="KAK8840235.1"/>
    </source>
</evidence>
<gene>
    <name evidence="3" type="ORF">M9Y10_031180</name>
</gene>
<dbReference type="InterPro" id="IPR006668">
    <property type="entry name" value="Mg_transptr_MgtE_intracell_dom"/>
</dbReference>
<comment type="caution">
    <text evidence="3">The sequence shown here is derived from an EMBL/GenBank/DDBJ whole genome shotgun (WGS) entry which is preliminary data.</text>
</comment>
<evidence type="ECO:0000256" key="1">
    <source>
        <dbReference type="SAM" id="Coils"/>
    </source>
</evidence>
<dbReference type="EMBL" id="JAPFFF010000048">
    <property type="protein sequence ID" value="KAK8840235.1"/>
    <property type="molecule type" value="Genomic_DNA"/>
</dbReference>
<keyword evidence="1" id="KW-0175">Coiled coil</keyword>
<feature type="domain" description="Magnesium transporter MgtE intracellular" evidence="2">
    <location>
        <begin position="363"/>
        <end position="435"/>
    </location>
</feature>
<proteinExistence type="predicted"/>
<reference evidence="3 4" key="1">
    <citation type="submission" date="2024-04" db="EMBL/GenBank/DDBJ databases">
        <title>Tritrichomonas musculus Genome.</title>
        <authorList>
            <person name="Alves-Ferreira E."/>
            <person name="Grigg M."/>
            <person name="Lorenzi H."/>
            <person name="Galac M."/>
        </authorList>
    </citation>
    <scope>NUCLEOTIDE SEQUENCE [LARGE SCALE GENOMIC DNA]</scope>
    <source>
        <strain evidence="3 4">EAF2021</strain>
    </source>
</reference>
<keyword evidence="4" id="KW-1185">Reference proteome</keyword>
<name>A0ABR2H201_9EUKA</name>
<sequence>MSREQLIQLRGEAKTTHYFVYKNQHFPFNIHLFLESSNYFLNHQKEFESKKYIQLFDDELDDNLNIPNEIITDFINYVHRQPISLKKENVSILNYLAKKYEIDSLNEATYQYIEVNLNDIIIQILSIYQNDKSFKTDTYEDILSAHLSDYIEDDCLLSLNFPILYRILTHQKEGQKVTDDKIINFYFKCLDKYGRKASVLFADVDFGQIKTEFLNTLIFKYSKIFDFHFINEQIVRSVYEMQNDTLLKNEEMNRKQKEQDGNYAKMRSEFEEFKLFQINKLNEMEEKMIQRENQQALQLSEMEAKYNKQKKELVNEFESKIEKLTKEKKIEAANVKKYREENEELKKSVLEIKSSFDLISTTNKLILTNLEPKLLNSVFSQLETKNKILFFNQMEEKMKVSFINQLESDKKIFLFSQLDEKTKLSIFNQLELKSQVSIFNQLELKSQD</sequence>
<evidence type="ECO:0000313" key="4">
    <source>
        <dbReference type="Proteomes" id="UP001470230"/>
    </source>
</evidence>